<name>A0A0G0JV94_9BACT</name>
<sequence>MRILLVFLIGLLGFFYLGEILNRFSKKTFHSYLGILFLTAGVVVGAAGHLFLSSPISILSSSFLLGAGFGLIFHHLLSKRYIISEKIEQRFVQRHQTFFERLIEIMPGALTWIALTSPFWLSLTLPFAVAYIIILADVYWLVNAIKIAVLIYVGYKKMIYARTQNWLDNLKKDFPTEWEEYYHLVLMPTYKEPLEVLTPAYDAVVNSAYPHKKLILAVGFEERDSPEKIEAVKKYLQKYEDKVGAILTTIHPFGLPGEVPGQGSNKNWVINKIVPELKKMKIPVEKVFVTTLDADFVVHEQFLAGALHKYLSTPTQIRDKRSYTGAFLYYNNYWQTPTPMRLIATGTAFWQMAEMVGSDKYINYSSLSINLKALLDIGLWIPNKVNDDSGFFWKAYFYFKGDYKVIPHFLPISADAVLDTSLIKTFQNQYLQLKRWAYGVEHMPYIIKEYFKRTDIDFWDKTDKLFFVIWGNLKWGTLALFITFGGILIPYINPTYKASVMSINLPIVSSWILTAAFLGLFVTVFVHEKTVPKRPKNWNFLQRMWSYIQWILIPVVLVTISTIPAIDAQTSLMLGRYLEFRVTNKARVTT</sequence>
<dbReference type="PANTHER" id="PTHR36851">
    <property type="entry name" value="UNNAMED PRODUCT"/>
    <property type="match status" value="1"/>
</dbReference>
<dbReference type="PANTHER" id="PTHR36851:SF1">
    <property type="entry name" value="GLYCO_TRANS_2-LIKE DOMAIN-CONTAINING PROTEIN"/>
    <property type="match status" value="1"/>
</dbReference>
<dbReference type="EMBL" id="LBUP01000002">
    <property type="protein sequence ID" value="KKQ67010.1"/>
    <property type="molecule type" value="Genomic_DNA"/>
</dbReference>
<dbReference type="Proteomes" id="UP000034235">
    <property type="component" value="Unassembled WGS sequence"/>
</dbReference>
<gene>
    <name evidence="2" type="ORF">US86_C0002G0127</name>
</gene>
<feature type="transmembrane region" description="Helical" evidence="1">
    <location>
        <begin position="127"/>
        <end position="155"/>
    </location>
</feature>
<evidence type="ECO:0000313" key="3">
    <source>
        <dbReference type="Proteomes" id="UP000034235"/>
    </source>
</evidence>
<keyword evidence="1" id="KW-0812">Transmembrane</keyword>
<comment type="caution">
    <text evidence="2">The sequence shown here is derived from an EMBL/GenBank/DDBJ whole genome shotgun (WGS) entry which is preliminary data.</text>
</comment>
<feature type="transmembrane region" description="Helical" evidence="1">
    <location>
        <begin position="505"/>
        <end position="526"/>
    </location>
</feature>
<organism evidence="2 3">
    <name type="scientific">Candidatus Daviesbacteria bacterium GW2011_GWA2_38_24</name>
    <dbReference type="NCBI Taxonomy" id="1618422"/>
    <lineage>
        <taxon>Bacteria</taxon>
        <taxon>Candidatus Daviesiibacteriota</taxon>
    </lineage>
</organism>
<dbReference type="AlphaFoldDB" id="A0A0G0JV94"/>
<feature type="transmembrane region" description="Helical" evidence="1">
    <location>
        <begin position="31"/>
        <end position="52"/>
    </location>
</feature>
<keyword evidence="1" id="KW-1133">Transmembrane helix</keyword>
<evidence type="ECO:0000313" key="2">
    <source>
        <dbReference type="EMBL" id="KKQ67010.1"/>
    </source>
</evidence>
<feature type="transmembrane region" description="Helical" evidence="1">
    <location>
        <begin position="58"/>
        <end position="77"/>
    </location>
</feature>
<dbReference type="SUPFAM" id="SSF53448">
    <property type="entry name" value="Nucleotide-diphospho-sugar transferases"/>
    <property type="match status" value="1"/>
</dbReference>
<protein>
    <recommendedName>
        <fullName evidence="4">Glycosyltransferase 2-like domain-containing protein</fullName>
    </recommendedName>
</protein>
<evidence type="ECO:0008006" key="4">
    <source>
        <dbReference type="Google" id="ProtNLM"/>
    </source>
</evidence>
<reference evidence="2 3" key="1">
    <citation type="journal article" date="2015" name="Nature">
        <title>rRNA introns, odd ribosomes, and small enigmatic genomes across a large radiation of phyla.</title>
        <authorList>
            <person name="Brown C.T."/>
            <person name="Hug L.A."/>
            <person name="Thomas B.C."/>
            <person name="Sharon I."/>
            <person name="Castelle C.J."/>
            <person name="Singh A."/>
            <person name="Wilkins M.J."/>
            <person name="Williams K.H."/>
            <person name="Banfield J.F."/>
        </authorList>
    </citation>
    <scope>NUCLEOTIDE SEQUENCE [LARGE SCALE GENOMIC DNA]</scope>
</reference>
<dbReference type="Gene3D" id="3.90.550.10">
    <property type="entry name" value="Spore Coat Polysaccharide Biosynthesis Protein SpsA, Chain A"/>
    <property type="match status" value="1"/>
</dbReference>
<dbReference type="InterPro" id="IPR029044">
    <property type="entry name" value="Nucleotide-diphossugar_trans"/>
</dbReference>
<keyword evidence="1" id="KW-0472">Membrane</keyword>
<proteinExistence type="predicted"/>
<feature type="transmembrane region" description="Helical" evidence="1">
    <location>
        <begin position="473"/>
        <end position="493"/>
    </location>
</feature>
<feature type="transmembrane region" description="Helical" evidence="1">
    <location>
        <begin position="547"/>
        <end position="566"/>
    </location>
</feature>
<evidence type="ECO:0000256" key="1">
    <source>
        <dbReference type="SAM" id="Phobius"/>
    </source>
</evidence>
<accession>A0A0G0JV94</accession>
<feature type="transmembrane region" description="Helical" evidence="1">
    <location>
        <begin position="6"/>
        <end position="24"/>
    </location>
</feature>
<feature type="transmembrane region" description="Helical" evidence="1">
    <location>
        <begin position="98"/>
        <end position="121"/>
    </location>
</feature>